<dbReference type="Proteomes" id="UP000708148">
    <property type="component" value="Unassembled WGS sequence"/>
</dbReference>
<organism evidence="1 2">
    <name type="scientific">Ostreobium quekettii</name>
    <dbReference type="NCBI Taxonomy" id="121088"/>
    <lineage>
        <taxon>Eukaryota</taxon>
        <taxon>Viridiplantae</taxon>
        <taxon>Chlorophyta</taxon>
        <taxon>core chlorophytes</taxon>
        <taxon>Ulvophyceae</taxon>
        <taxon>TCBD clade</taxon>
        <taxon>Bryopsidales</taxon>
        <taxon>Ostreobineae</taxon>
        <taxon>Ostreobiaceae</taxon>
        <taxon>Ostreobium</taxon>
    </lineage>
</organism>
<comment type="caution">
    <text evidence="1">The sequence shown here is derived from an EMBL/GenBank/DDBJ whole genome shotgun (WGS) entry which is preliminary data.</text>
</comment>
<evidence type="ECO:0000313" key="2">
    <source>
        <dbReference type="Proteomes" id="UP000708148"/>
    </source>
</evidence>
<reference evidence="1" key="1">
    <citation type="submission" date="2020-12" db="EMBL/GenBank/DDBJ databases">
        <authorList>
            <person name="Iha C."/>
        </authorList>
    </citation>
    <scope>NUCLEOTIDE SEQUENCE</scope>
</reference>
<gene>
    <name evidence="1" type="ORF">OSTQU699_LOCUS3124</name>
</gene>
<protein>
    <submittedName>
        <fullName evidence="1">Uncharacterized protein</fullName>
    </submittedName>
</protein>
<accession>A0A8S1IV90</accession>
<keyword evidence="2" id="KW-1185">Reference proteome</keyword>
<name>A0A8S1IV90_9CHLO</name>
<dbReference type="EMBL" id="CAJHUC010000707">
    <property type="protein sequence ID" value="CAD7697763.1"/>
    <property type="molecule type" value="Genomic_DNA"/>
</dbReference>
<dbReference type="AlphaFoldDB" id="A0A8S1IV90"/>
<proteinExistence type="predicted"/>
<evidence type="ECO:0000313" key="1">
    <source>
        <dbReference type="EMBL" id="CAD7697763.1"/>
    </source>
</evidence>
<sequence length="227" mass="25597">MIEFGSALRLAACKAWKEMARMGNCKDQKGWRQDCLVGWWWSEGGRKENSKERRKLRIVCVLTSHRYFSVFMGRGDDSMQEIADVEFAEMVEWQGCSLAVETTSVFGWKTGTMGVIVLARQPQQGCAITFEACCRVYCHHSMKKAPNNIALSSALWPQLKPNAVVCTWIICKRLELPRDDARAISSRLTSNSQLSHPLLPAHAHVDDTSQSVHGEGIRWKPDLAPQC</sequence>